<dbReference type="EMBL" id="LR796244">
    <property type="protein sequence ID" value="CAB4131280.1"/>
    <property type="molecule type" value="Genomic_DNA"/>
</dbReference>
<keyword evidence="1" id="KW-0812">Transmembrane</keyword>
<reference evidence="2" key="1">
    <citation type="submission" date="2020-04" db="EMBL/GenBank/DDBJ databases">
        <authorList>
            <person name="Chiriac C."/>
            <person name="Salcher M."/>
            <person name="Ghai R."/>
            <person name="Kavagutti S V."/>
        </authorList>
    </citation>
    <scope>NUCLEOTIDE SEQUENCE</scope>
</reference>
<organism evidence="2">
    <name type="scientific">uncultured Caudovirales phage</name>
    <dbReference type="NCBI Taxonomy" id="2100421"/>
    <lineage>
        <taxon>Viruses</taxon>
        <taxon>Duplodnaviria</taxon>
        <taxon>Heunggongvirae</taxon>
        <taxon>Uroviricota</taxon>
        <taxon>Caudoviricetes</taxon>
        <taxon>Peduoviridae</taxon>
        <taxon>Maltschvirus</taxon>
        <taxon>Maltschvirus maltsch</taxon>
    </lineage>
</organism>
<evidence type="ECO:0000256" key="1">
    <source>
        <dbReference type="SAM" id="Phobius"/>
    </source>
</evidence>
<protein>
    <submittedName>
        <fullName evidence="2">Uncharacterized protein</fullName>
    </submittedName>
</protein>
<keyword evidence="1" id="KW-1133">Transmembrane helix</keyword>
<name>A0A6J5LEF8_9CAUD</name>
<keyword evidence="1" id="KW-0472">Membrane</keyword>
<gene>
    <name evidence="2" type="ORF">UFOVP123_74</name>
</gene>
<proteinExistence type="predicted"/>
<sequence length="30" mass="3607">MWSTEEIIYRLLFIASIIVLAMDLLVWRPN</sequence>
<feature type="transmembrane region" description="Helical" evidence="1">
    <location>
        <begin position="7"/>
        <end position="27"/>
    </location>
</feature>
<evidence type="ECO:0000313" key="2">
    <source>
        <dbReference type="EMBL" id="CAB4131280.1"/>
    </source>
</evidence>
<accession>A0A6J5LEF8</accession>